<feature type="region of interest" description="Disordered" evidence="1">
    <location>
        <begin position="84"/>
        <end position="124"/>
    </location>
</feature>
<feature type="chain" id="PRO_5042212768" description="PknH-like extracellular domain-containing protein" evidence="2">
    <location>
        <begin position="20"/>
        <end position="237"/>
    </location>
</feature>
<evidence type="ECO:0000256" key="1">
    <source>
        <dbReference type="SAM" id="MobiDB-lite"/>
    </source>
</evidence>
<comment type="caution">
    <text evidence="3">The sequence shown here is derived from an EMBL/GenBank/DDBJ whole genome shotgun (WGS) entry which is preliminary data.</text>
</comment>
<feature type="signal peptide" evidence="2">
    <location>
        <begin position="1"/>
        <end position="19"/>
    </location>
</feature>
<dbReference type="Proteomes" id="UP000732193">
    <property type="component" value="Unassembled WGS sequence"/>
</dbReference>
<gene>
    <name evidence="3" type="ORF">JQV55_16415</name>
</gene>
<accession>A0AAE3B7J6</accession>
<evidence type="ECO:0000313" key="4">
    <source>
        <dbReference type="Proteomes" id="UP000732193"/>
    </source>
</evidence>
<keyword evidence="2" id="KW-0732">Signal</keyword>
<evidence type="ECO:0008006" key="5">
    <source>
        <dbReference type="Google" id="ProtNLM"/>
    </source>
</evidence>
<dbReference type="AlphaFoldDB" id="A0AAE3B7J6"/>
<dbReference type="RefSeq" id="WP_203243025.1">
    <property type="nucleotide sequence ID" value="NZ_JAFBRH010000004.1"/>
</dbReference>
<name>A0AAE3B7J6_9RHOB</name>
<evidence type="ECO:0000256" key="2">
    <source>
        <dbReference type="SAM" id="SignalP"/>
    </source>
</evidence>
<dbReference type="EMBL" id="JAFBRM010000004">
    <property type="protein sequence ID" value="MBM1715154.1"/>
    <property type="molecule type" value="Genomic_DNA"/>
</dbReference>
<reference evidence="3 4" key="1">
    <citation type="submission" date="2021-01" db="EMBL/GenBank/DDBJ databases">
        <title>Diatom-associated Roseobacters Show Island Model of Population Structure.</title>
        <authorList>
            <person name="Qu L."/>
            <person name="Feng X."/>
            <person name="Chen Y."/>
            <person name="Li L."/>
            <person name="Wang X."/>
            <person name="Hu Z."/>
            <person name="Wang H."/>
            <person name="Luo H."/>
        </authorList>
    </citation>
    <scope>NUCLEOTIDE SEQUENCE [LARGE SCALE GENOMIC DNA]</scope>
    <source>
        <strain evidence="3 4">TR60-84</strain>
    </source>
</reference>
<protein>
    <recommendedName>
        <fullName evidence="5">PknH-like extracellular domain-containing protein</fullName>
    </recommendedName>
</protein>
<organism evidence="3 4">
    <name type="scientific">Sulfitobacter geojensis</name>
    <dbReference type="NCBI Taxonomy" id="1342299"/>
    <lineage>
        <taxon>Bacteria</taxon>
        <taxon>Pseudomonadati</taxon>
        <taxon>Pseudomonadota</taxon>
        <taxon>Alphaproteobacteria</taxon>
        <taxon>Rhodobacterales</taxon>
        <taxon>Roseobacteraceae</taxon>
        <taxon>Sulfitobacter</taxon>
    </lineage>
</organism>
<evidence type="ECO:0000313" key="3">
    <source>
        <dbReference type="EMBL" id="MBM1715154.1"/>
    </source>
</evidence>
<sequence length="237" mass="25251">MKRFILPILCAFICAPAFAESVKIYIPRDGGGVTQKSANVSVQEAAILMGDKAAPEGATGIVLERGKPPRWTDLPPSDVDKAFGGDGTPVTELLPTDDPTVPSPLPEGKKPIEVFPEENTDDGRIRPNAGNWIGVVRSQTLDGCDGAIGQAVAAQTAALSGQSIQGVIDADFEPTKAAPTLDWTKTGPNAWLADFKAGGMMRMQWAMTIKSPDLIENTQQINAMSCTAITRIDYLRQ</sequence>
<proteinExistence type="predicted"/>
<keyword evidence="4" id="KW-1185">Reference proteome</keyword>